<evidence type="ECO:0000313" key="1">
    <source>
        <dbReference type="EMBL" id="UUV22489.1"/>
    </source>
</evidence>
<protein>
    <recommendedName>
        <fullName evidence="3">Lipoprotein</fullName>
    </recommendedName>
</protein>
<dbReference type="PROSITE" id="PS51257">
    <property type="entry name" value="PROKAR_LIPOPROTEIN"/>
    <property type="match status" value="1"/>
</dbReference>
<keyword evidence="2" id="KW-1185">Reference proteome</keyword>
<name>A0ABY5NVN6_9FLAO</name>
<evidence type="ECO:0008006" key="3">
    <source>
        <dbReference type="Google" id="ProtNLM"/>
    </source>
</evidence>
<dbReference type="EMBL" id="CP102382">
    <property type="protein sequence ID" value="UUV22489.1"/>
    <property type="molecule type" value="Genomic_DNA"/>
</dbReference>
<reference evidence="1 2" key="1">
    <citation type="submission" date="2022-08" db="EMBL/GenBank/DDBJ databases">
        <title>Myroides zhujiangensis sp. nov., a novel bacterium isolated from sediment in the Pearl River Estuary.</title>
        <authorList>
            <person name="Cui L."/>
        </authorList>
    </citation>
    <scope>NUCLEOTIDE SEQUENCE [LARGE SCALE GENOMIC DNA]</scope>
    <source>
        <strain evidence="1 2">SCSIO 72103</strain>
    </source>
</reference>
<sequence length="183" mass="21125">MKKGLFLLLLTVIAVGCKCEETLTVYSLTEDEKALVPYQLNQTVKWIDHNNNIHNGLLSKITENFDEGGGRGEDCSRVQYNRLISYIQFNNFKYEILFEKRNPTEINLVIQEYIDNTITRSFIRGIKLDSFTTIEFNGEAYENAALLKQSVLDGEAFGHLVYSKTNGIEFILFEDGTWYKRVE</sequence>
<dbReference type="RefSeq" id="WP_257500406.1">
    <property type="nucleotide sequence ID" value="NZ_CP102382.1"/>
</dbReference>
<organism evidence="1 2">
    <name type="scientific">Paenimyroides aestuarii</name>
    <dbReference type="NCBI Taxonomy" id="2968490"/>
    <lineage>
        <taxon>Bacteria</taxon>
        <taxon>Pseudomonadati</taxon>
        <taxon>Bacteroidota</taxon>
        <taxon>Flavobacteriia</taxon>
        <taxon>Flavobacteriales</taxon>
        <taxon>Flavobacteriaceae</taxon>
        <taxon>Paenimyroides</taxon>
    </lineage>
</organism>
<gene>
    <name evidence="1" type="ORF">NPX36_05465</name>
</gene>
<evidence type="ECO:0000313" key="2">
    <source>
        <dbReference type="Proteomes" id="UP001317001"/>
    </source>
</evidence>
<accession>A0ABY5NVN6</accession>
<dbReference type="Proteomes" id="UP001317001">
    <property type="component" value="Chromosome"/>
</dbReference>
<proteinExistence type="predicted"/>